<keyword evidence="2" id="KW-1185">Reference proteome</keyword>
<comment type="caution">
    <text evidence="1">The sequence shown here is derived from an EMBL/GenBank/DDBJ whole genome shotgun (WGS) entry which is preliminary data.</text>
</comment>
<protein>
    <submittedName>
        <fullName evidence="1">Uncharacterized protein</fullName>
    </submittedName>
</protein>
<proteinExistence type="predicted"/>
<gene>
    <name evidence="1" type="ORF">Poly51_55890</name>
</gene>
<reference evidence="1 2" key="1">
    <citation type="submission" date="2019-02" db="EMBL/GenBank/DDBJ databases">
        <title>Deep-cultivation of Planctomycetes and their phenomic and genomic characterization uncovers novel biology.</title>
        <authorList>
            <person name="Wiegand S."/>
            <person name="Jogler M."/>
            <person name="Boedeker C."/>
            <person name="Pinto D."/>
            <person name="Vollmers J."/>
            <person name="Rivas-Marin E."/>
            <person name="Kohn T."/>
            <person name="Peeters S.H."/>
            <person name="Heuer A."/>
            <person name="Rast P."/>
            <person name="Oberbeckmann S."/>
            <person name="Bunk B."/>
            <person name="Jeske O."/>
            <person name="Meyerdierks A."/>
            <person name="Storesund J.E."/>
            <person name="Kallscheuer N."/>
            <person name="Luecker S."/>
            <person name="Lage O.M."/>
            <person name="Pohl T."/>
            <person name="Merkel B.J."/>
            <person name="Hornburger P."/>
            <person name="Mueller R.-W."/>
            <person name="Bruemmer F."/>
            <person name="Labrenz M."/>
            <person name="Spormann A.M."/>
            <person name="Op Den Camp H."/>
            <person name="Overmann J."/>
            <person name="Amann R."/>
            <person name="Jetten M.S.M."/>
            <person name="Mascher T."/>
            <person name="Medema M.H."/>
            <person name="Devos D.P."/>
            <person name="Kaster A.-K."/>
            <person name="Ovreas L."/>
            <person name="Rohde M."/>
            <person name="Galperin M.Y."/>
            <person name="Jogler C."/>
        </authorList>
    </citation>
    <scope>NUCLEOTIDE SEQUENCE [LARGE SCALE GENOMIC DNA]</scope>
    <source>
        <strain evidence="1 2">Poly51</strain>
    </source>
</reference>
<evidence type="ECO:0000313" key="2">
    <source>
        <dbReference type="Proteomes" id="UP000318288"/>
    </source>
</evidence>
<dbReference type="EMBL" id="SJPW01000008">
    <property type="protein sequence ID" value="TWU46194.1"/>
    <property type="molecule type" value="Genomic_DNA"/>
</dbReference>
<dbReference type="Proteomes" id="UP000318288">
    <property type="component" value="Unassembled WGS sequence"/>
</dbReference>
<organism evidence="1 2">
    <name type="scientific">Rubripirellula tenax</name>
    <dbReference type="NCBI Taxonomy" id="2528015"/>
    <lineage>
        <taxon>Bacteria</taxon>
        <taxon>Pseudomonadati</taxon>
        <taxon>Planctomycetota</taxon>
        <taxon>Planctomycetia</taxon>
        <taxon>Pirellulales</taxon>
        <taxon>Pirellulaceae</taxon>
        <taxon>Rubripirellula</taxon>
    </lineage>
</organism>
<dbReference type="RefSeq" id="WP_186775841.1">
    <property type="nucleotide sequence ID" value="NZ_SJPW01000008.1"/>
</dbReference>
<sequence>MVSTRVEQRLAAMALVAVESCLPERKIAHDRILHHIKFAPLLNNLPANPVITW</sequence>
<dbReference type="AlphaFoldDB" id="A0A5C6ECM0"/>
<name>A0A5C6ECM0_9BACT</name>
<accession>A0A5C6ECM0</accession>
<evidence type="ECO:0000313" key="1">
    <source>
        <dbReference type="EMBL" id="TWU46194.1"/>
    </source>
</evidence>